<keyword evidence="1" id="KW-0934">Plastid</keyword>
<reference evidence="1" key="1">
    <citation type="submission" date="2014-03" db="EMBL/GenBank/DDBJ databases">
        <title>Metagenomic reconstruction of the complete chloroplast and mitochondrial genomes of a novel unicellular red alga from the Cyanidiaceae family.</title>
        <authorList>
            <person name="Servin-Garciduenas L.E."/>
            <person name="Martinez-Romero E."/>
        </authorList>
    </citation>
    <scope>NUCLEOTIDE SEQUENCE</scope>
    <source>
        <strain evidence="1">MX-AZ01</strain>
    </source>
</reference>
<keyword evidence="1" id="KW-0687">Ribonucleoprotein</keyword>
<evidence type="ECO:0000313" key="1">
    <source>
        <dbReference type="EMBL" id="AIA61155.1"/>
    </source>
</evidence>
<keyword evidence="1" id="KW-0689">Ribosomal protein</keyword>
<dbReference type="GO" id="GO:0005840">
    <property type="term" value="C:ribosome"/>
    <property type="evidence" value="ECO:0007669"/>
    <property type="project" value="UniProtKB-KW"/>
</dbReference>
<gene>
    <name evidence="1" type="primary">rps1</name>
</gene>
<organism evidence="1">
    <name type="scientific">Cyanidiaceae sp. MX-AZ01</name>
    <dbReference type="NCBI Taxonomy" id="1503164"/>
    <lineage>
        <taxon>Eukaryota</taxon>
        <taxon>Rhodophyta</taxon>
        <taxon>Bangiophyceae</taxon>
        <taxon>Cyanidiales</taxon>
        <taxon>Cyanidiaceae</taxon>
    </lineage>
</organism>
<protein>
    <submittedName>
        <fullName evidence="1">Truncated 30S ribosomal protein S1</fullName>
    </submittedName>
</protein>
<dbReference type="EMBL" id="KJ569775">
    <property type="protein sequence ID" value="AIA61155.1"/>
    <property type="molecule type" value="Genomic_DNA"/>
</dbReference>
<keyword evidence="1" id="KW-0150">Chloroplast</keyword>
<name>A0A060A8L2_9RHOD</name>
<geneLocation type="chloroplast" evidence="1"/>
<dbReference type="AlphaFoldDB" id="A0A060A8L2"/>
<proteinExistence type="predicted"/>
<accession>A0A060A8L2</accession>
<sequence length="200" mass="22444">MPYALGQIVHGLVISTELIDIQHQHLAYLTDFQGEIGQYIEVILIAKSHAQWIVSCQTLMSTRSVSRLLQLHQANLPIWAKTLQWLADGVKVQVEAISVFIPLRHVTPKPSSTFVVKVISVSPLRLSYTCALVEQWANQTKILVVKVIESHCCQGDIEGVKSILLNADLSKIHKGDQLPVQFLYFDNEQACAYVNLQEQT</sequence>